<reference evidence="2 3" key="1">
    <citation type="journal article" date="2015" name="Int. J. Syst. Evol. Microbiol.">
        <title>Novibacillus thermophilus gen. nov., sp. nov., a Gram-staining-negative and moderately thermophilic member of the family Thermoactinomycetaceae.</title>
        <authorList>
            <person name="Yang G."/>
            <person name="Chen J."/>
            <person name="Zhou S."/>
        </authorList>
    </citation>
    <scope>NUCLEOTIDE SEQUENCE [LARGE SCALE GENOMIC DNA]</scope>
    <source>
        <strain evidence="2 3">SG-1</strain>
    </source>
</reference>
<dbReference type="Pfam" id="PF02627">
    <property type="entry name" value="CMD"/>
    <property type="match status" value="1"/>
</dbReference>
<dbReference type="NCBIfam" id="TIGR00778">
    <property type="entry name" value="ahpD_dom"/>
    <property type="match status" value="1"/>
</dbReference>
<dbReference type="OrthoDB" id="1683318at2"/>
<dbReference type="Gene3D" id="1.20.1290.10">
    <property type="entry name" value="AhpD-like"/>
    <property type="match status" value="1"/>
</dbReference>
<dbReference type="GO" id="GO:0051920">
    <property type="term" value="F:peroxiredoxin activity"/>
    <property type="evidence" value="ECO:0007669"/>
    <property type="project" value="InterPro"/>
</dbReference>
<dbReference type="SUPFAM" id="SSF69118">
    <property type="entry name" value="AhpD-like"/>
    <property type="match status" value="1"/>
</dbReference>
<dbReference type="InterPro" id="IPR003779">
    <property type="entry name" value="CMD-like"/>
</dbReference>
<proteinExistence type="predicted"/>
<dbReference type="AlphaFoldDB" id="A0A1U9K746"/>
<dbReference type="STRING" id="1471761.B0W44_08680"/>
<evidence type="ECO:0000259" key="1">
    <source>
        <dbReference type="Pfam" id="PF02627"/>
    </source>
</evidence>
<organism evidence="2 3">
    <name type="scientific">Novibacillus thermophilus</name>
    <dbReference type="NCBI Taxonomy" id="1471761"/>
    <lineage>
        <taxon>Bacteria</taxon>
        <taxon>Bacillati</taxon>
        <taxon>Bacillota</taxon>
        <taxon>Bacilli</taxon>
        <taxon>Bacillales</taxon>
        <taxon>Thermoactinomycetaceae</taxon>
        <taxon>Novibacillus</taxon>
    </lineage>
</organism>
<dbReference type="Proteomes" id="UP000188603">
    <property type="component" value="Chromosome"/>
</dbReference>
<evidence type="ECO:0000313" key="2">
    <source>
        <dbReference type="EMBL" id="AQS55852.1"/>
    </source>
</evidence>
<sequence length="127" mass="13937">MKHDHNVVKDNWTQLALQDYKQGLGAFSERMPELVGSFNRFTEECFKPGELDEKMKHLMALAVAVFANDEYCIIYHAKGALDQGASEGEIMEAVGVAAAFGGGAAMAQGVTLVQDAVHELQQQREVH</sequence>
<dbReference type="KEGG" id="ntr:B0W44_08680"/>
<accession>A0A1U9K746</accession>
<protein>
    <submittedName>
        <fullName evidence="2">Alkylhydroperoxidase</fullName>
    </submittedName>
</protein>
<keyword evidence="2" id="KW-0560">Oxidoreductase</keyword>
<dbReference type="InterPro" id="IPR029032">
    <property type="entry name" value="AhpD-like"/>
</dbReference>
<gene>
    <name evidence="2" type="ORF">B0W44_08680</name>
</gene>
<name>A0A1U9K746_9BACL</name>
<dbReference type="RefSeq" id="WP_077719714.1">
    <property type="nucleotide sequence ID" value="NZ_CP019699.1"/>
</dbReference>
<keyword evidence="2" id="KW-0575">Peroxidase</keyword>
<keyword evidence="3" id="KW-1185">Reference proteome</keyword>
<feature type="domain" description="Carboxymuconolactone decarboxylase-like" evidence="1">
    <location>
        <begin position="32"/>
        <end position="114"/>
    </location>
</feature>
<evidence type="ECO:0000313" key="3">
    <source>
        <dbReference type="Proteomes" id="UP000188603"/>
    </source>
</evidence>
<dbReference type="EMBL" id="CP019699">
    <property type="protein sequence ID" value="AQS55852.1"/>
    <property type="molecule type" value="Genomic_DNA"/>
</dbReference>
<dbReference type="PANTHER" id="PTHR33930:SF2">
    <property type="entry name" value="BLR3452 PROTEIN"/>
    <property type="match status" value="1"/>
</dbReference>
<dbReference type="InterPro" id="IPR004675">
    <property type="entry name" value="AhpD_core"/>
</dbReference>
<dbReference type="PANTHER" id="PTHR33930">
    <property type="entry name" value="ALKYL HYDROPEROXIDE REDUCTASE AHPD"/>
    <property type="match status" value="1"/>
</dbReference>